<evidence type="ECO:0000259" key="2">
    <source>
        <dbReference type="SMART" id="SM00822"/>
    </source>
</evidence>
<evidence type="ECO:0000256" key="1">
    <source>
        <dbReference type="ARBA" id="ARBA00023002"/>
    </source>
</evidence>
<gene>
    <name evidence="3" type="ORF">CHILSU_LOCUS5833</name>
</gene>
<dbReference type="SUPFAM" id="SSF51735">
    <property type="entry name" value="NAD(P)-binding Rossmann-fold domains"/>
    <property type="match status" value="1"/>
</dbReference>
<keyword evidence="1" id="KW-0560">Oxidoreductase</keyword>
<reference evidence="3" key="1">
    <citation type="submission" date="2021-12" db="EMBL/GenBank/DDBJ databases">
        <authorList>
            <person name="King R."/>
        </authorList>
    </citation>
    <scope>NUCLEOTIDE SEQUENCE</scope>
</reference>
<evidence type="ECO:0000313" key="4">
    <source>
        <dbReference type="Proteomes" id="UP001153292"/>
    </source>
</evidence>
<dbReference type="PRINTS" id="PR00081">
    <property type="entry name" value="GDHRDH"/>
</dbReference>
<dbReference type="PRINTS" id="PR00080">
    <property type="entry name" value="SDRFAMILY"/>
</dbReference>
<dbReference type="EMBL" id="OU963914">
    <property type="protein sequence ID" value="CAH0402588.1"/>
    <property type="molecule type" value="Genomic_DNA"/>
</dbReference>
<dbReference type="Gene3D" id="3.40.50.720">
    <property type="entry name" value="NAD(P)-binding Rossmann-like Domain"/>
    <property type="match status" value="1"/>
</dbReference>
<dbReference type="InterPro" id="IPR020904">
    <property type="entry name" value="Sc_DH/Rdtase_CS"/>
</dbReference>
<protein>
    <recommendedName>
        <fullName evidence="2">Ketoreductase domain-containing protein</fullName>
    </recommendedName>
</protein>
<evidence type="ECO:0000313" key="3">
    <source>
        <dbReference type="EMBL" id="CAH0402588.1"/>
    </source>
</evidence>
<organism evidence="3 4">
    <name type="scientific">Chilo suppressalis</name>
    <name type="common">Asiatic rice borer moth</name>
    <dbReference type="NCBI Taxonomy" id="168631"/>
    <lineage>
        <taxon>Eukaryota</taxon>
        <taxon>Metazoa</taxon>
        <taxon>Ecdysozoa</taxon>
        <taxon>Arthropoda</taxon>
        <taxon>Hexapoda</taxon>
        <taxon>Insecta</taxon>
        <taxon>Pterygota</taxon>
        <taxon>Neoptera</taxon>
        <taxon>Endopterygota</taxon>
        <taxon>Lepidoptera</taxon>
        <taxon>Glossata</taxon>
        <taxon>Ditrysia</taxon>
        <taxon>Pyraloidea</taxon>
        <taxon>Crambidae</taxon>
        <taxon>Crambinae</taxon>
        <taxon>Chilo</taxon>
    </lineage>
</organism>
<sequence>MSFNNKVVVVTGSSSGIGAATAVAFAKEGASVTIVGRNETKLSAVAAQCAADGNEPLVLKADVSKDEDCKRIIQSTIEKFGKIDVLVNNAGIAKFGSLTDGTLMKTYDEVMNTNLRAAVVLTSLATPHLIATKGNIVNISAIGGTFAPKPPFLTYCVTKAALNHFTKGAALELAPSGVRVNVISPGPVRTDIIENAGFPTNWDAFAAQTALGRVSEPEEIAELVMFLASDKAKAITGSNYVTDNGMMLKR</sequence>
<keyword evidence="4" id="KW-1185">Reference proteome</keyword>
<dbReference type="InterPro" id="IPR002347">
    <property type="entry name" value="SDR_fam"/>
</dbReference>
<name>A0ABN8B5U9_CHISP</name>
<dbReference type="InterPro" id="IPR036291">
    <property type="entry name" value="NAD(P)-bd_dom_sf"/>
</dbReference>
<proteinExistence type="predicted"/>
<dbReference type="NCBIfam" id="NF005559">
    <property type="entry name" value="PRK07231.1"/>
    <property type="match status" value="1"/>
</dbReference>
<dbReference type="PANTHER" id="PTHR43975:SF2">
    <property type="entry name" value="EG:BACR7A4.14 PROTEIN-RELATED"/>
    <property type="match status" value="1"/>
</dbReference>
<dbReference type="PANTHER" id="PTHR43975">
    <property type="entry name" value="ZGC:101858"/>
    <property type="match status" value="1"/>
</dbReference>
<feature type="domain" description="Ketoreductase" evidence="2">
    <location>
        <begin position="6"/>
        <end position="186"/>
    </location>
</feature>
<dbReference type="Proteomes" id="UP001153292">
    <property type="component" value="Chromosome 21"/>
</dbReference>
<dbReference type="Pfam" id="PF13561">
    <property type="entry name" value="adh_short_C2"/>
    <property type="match status" value="1"/>
</dbReference>
<accession>A0ABN8B5U9</accession>
<dbReference type="SMART" id="SM00822">
    <property type="entry name" value="PKS_KR"/>
    <property type="match status" value="1"/>
</dbReference>
<dbReference type="PROSITE" id="PS00061">
    <property type="entry name" value="ADH_SHORT"/>
    <property type="match status" value="1"/>
</dbReference>
<dbReference type="InterPro" id="IPR057326">
    <property type="entry name" value="KR_dom"/>
</dbReference>